<keyword evidence="6 7" id="KW-0472">Membrane</keyword>
<keyword evidence="5 8" id="KW-1133">Transmembrane helix</keyword>
<evidence type="ECO:0000313" key="9">
    <source>
        <dbReference type="EMBL" id="OGF39895.1"/>
    </source>
</evidence>
<evidence type="ECO:0000256" key="6">
    <source>
        <dbReference type="ARBA" id="ARBA00023136"/>
    </source>
</evidence>
<dbReference type="PIRSF" id="PIRSF016636">
    <property type="entry name" value="AlgI_DltB"/>
    <property type="match status" value="1"/>
</dbReference>
<feature type="transmembrane region" description="Helical" evidence="8">
    <location>
        <begin position="329"/>
        <end position="346"/>
    </location>
</feature>
<dbReference type="InterPro" id="IPR024194">
    <property type="entry name" value="Ac/AlaTfrase_AlgI/DltB"/>
</dbReference>
<comment type="similarity">
    <text evidence="2 7">Belongs to the membrane-bound acyltransferase family.</text>
</comment>
<dbReference type="PANTHER" id="PTHR13285">
    <property type="entry name" value="ACYLTRANSFERASE"/>
    <property type="match status" value="1"/>
</dbReference>
<feature type="transmembrane region" description="Helical" evidence="8">
    <location>
        <begin position="149"/>
        <end position="168"/>
    </location>
</feature>
<organism evidence="9 10">
    <name type="scientific">Candidatus Falkowbacteria bacterium RIFOXYD2_FULL_34_120</name>
    <dbReference type="NCBI Taxonomy" id="1798007"/>
    <lineage>
        <taxon>Bacteria</taxon>
        <taxon>Candidatus Falkowiibacteriota</taxon>
    </lineage>
</organism>
<evidence type="ECO:0000256" key="4">
    <source>
        <dbReference type="ARBA" id="ARBA00022692"/>
    </source>
</evidence>
<keyword evidence="7 9" id="KW-0808">Transferase</keyword>
<feature type="transmembrane region" description="Helical" evidence="8">
    <location>
        <begin position="7"/>
        <end position="26"/>
    </location>
</feature>
<proteinExistence type="inferred from homology"/>
<dbReference type="GO" id="GO:0005886">
    <property type="term" value="C:plasma membrane"/>
    <property type="evidence" value="ECO:0007669"/>
    <property type="project" value="UniProtKB-SubCell"/>
</dbReference>
<sequence>MLFNSLHFLIFFPLVVVLYFSIHHKYRWILLLVSSYYFYMSWKAEYIILIIISTLIDYFVGLKIEQTDNQSKRKRYLIFSLASNLGILFLFKYFNFFSDSFRVLLAQFSIPFNEMHLQFLLPVGISFYTFQTLSYTIDVYRRKIKAEKHLGIFAVYVSFFPQLVAGPIERAQNLLPQFKKENFFIYDQVISGLRFMLWGFFMKLVIADRLAIVVNQVYNNPSGYTGLPILLATYLFSYQIYCDFAGYSLIAIGAARIMGYDLMINFCRPYFAQSISEFWSRWHISLSTWFRDYLYIPLGGNRVAKYRWYGNLMIVFLVSGLWHGANWTFVVWGGLHGAYLVFSVATKKLRKYLTHFLKLDKFPQVLNVLRVVFVYHLVLISWIFFRANSLSDAFYILQNMFTNWSLDFSGIYLGGLGGWFGLKIALAPLVFLIIFEFLEERYKIWDVLYRQRRLVRWLFYIFILLWLFLFGVFEENDFLYFQF</sequence>
<evidence type="ECO:0000256" key="7">
    <source>
        <dbReference type="PIRNR" id="PIRNR016636"/>
    </source>
</evidence>
<dbReference type="GO" id="GO:0016746">
    <property type="term" value="F:acyltransferase activity"/>
    <property type="evidence" value="ECO:0007669"/>
    <property type="project" value="UniProtKB-KW"/>
</dbReference>
<dbReference type="Pfam" id="PF03062">
    <property type="entry name" value="MBOAT"/>
    <property type="match status" value="1"/>
</dbReference>
<keyword evidence="4 8" id="KW-0812">Transmembrane</keyword>
<evidence type="ECO:0000256" key="3">
    <source>
        <dbReference type="ARBA" id="ARBA00022475"/>
    </source>
</evidence>
<comment type="subcellular location">
    <subcellularLocation>
        <location evidence="1">Cell membrane</location>
        <topology evidence="1">Multi-pass membrane protein</topology>
    </subcellularLocation>
</comment>
<dbReference type="GO" id="GO:0042121">
    <property type="term" value="P:alginic acid biosynthetic process"/>
    <property type="evidence" value="ECO:0007669"/>
    <property type="project" value="InterPro"/>
</dbReference>
<name>A0A1F5TLR2_9BACT</name>
<dbReference type="PANTHER" id="PTHR13285:SF18">
    <property type="entry name" value="PROTEIN-CYSTEINE N-PALMITOYLTRANSFERASE RASP"/>
    <property type="match status" value="1"/>
</dbReference>
<dbReference type="PIRSF" id="PIRSF500217">
    <property type="entry name" value="AlgI"/>
    <property type="match status" value="1"/>
</dbReference>
<feature type="transmembrane region" description="Helical" evidence="8">
    <location>
        <begin position="117"/>
        <end position="137"/>
    </location>
</feature>
<evidence type="ECO:0000256" key="1">
    <source>
        <dbReference type="ARBA" id="ARBA00004651"/>
    </source>
</evidence>
<feature type="transmembrane region" description="Helical" evidence="8">
    <location>
        <begin position="306"/>
        <end position="323"/>
    </location>
</feature>
<evidence type="ECO:0000256" key="5">
    <source>
        <dbReference type="ARBA" id="ARBA00022989"/>
    </source>
</evidence>
<dbReference type="EMBL" id="MFGO01000040">
    <property type="protein sequence ID" value="OGF39895.1"/>
    <property type="molecule type" value="Genomic_DNA"/>
</dbReference>
<dbReference type="AlphaFoldDB" id="A0A1F5TLR2"/>
<evidence type="ECO:0000256" key="8">
    <source>
        <dbReference type="SAM" id="Phobius"/>
    </source>
</evidence>
<evidence type="ECO:0000313" key="10">
    <source>
        <dbReference type="Proteomes" id="UP000177579"/>
    </source>
</evidence>
<comment type="caution">
    <text evidence="9">The sequence shown here is derived from an EMBL/GenBank/DDBJ whole genome shotgun (WGS) entry which is preliminary data.</text>
</comment>
<accession>A0A1F5TLR2</accession>
<feature type="transmembrane region" description="Helical" evidence="8">
    <location>
        <begin position="367"/>
        <end position="385"/>
    </location>
</feature>
<feature type="transmembrane region" description="Helical" evidence="8">
    <location>
        <begin position="46"/>
        <end position="64"/>
    </location>
</feature>
<dbReference type="InterPro" id="IPR004299">
    <property type="entry name" value="MBOAT_fam"/>
</dbReference>
<dbReference type="InterPro" id="IPR051085">
    <property type="entry name" value="MB_O-acyltransferase"/>
</dbReference>
<evidence type="ECO:0000256" key="2">
    <source>
        <dbReference type="ARBA" id="ARBA00010323"/>
    </source>
</evidence>
<feature type="transmembrane region" description="Helical" evidence="8">
    <location>
        <begin position="454"/>
        <end position="473"/>
    </location>
</feature>
<feature type="transmembrane region" description="Helical" evidence="8">
    <location>
        <begin position="188"/>
        <end position="206"/>
    </location>
</feature>
<feature type="transmembrane region" description="Helical" evidence="8">
    <location>
        <begin position="76"/>
        <end position="97"/>
    </location>
</feature>
<dbReference type="InterPro" id="IPR028362">
    <property type="entry name" value="AlgI"/>
</dbReference>
<keyword evidence="3 7" id="KW-1003">Cell membrane</keyword>
<reference evidence="9 10" key="1">
    <citation type="journal article" date="2016" name="Nat. Commun.">
        <title>Thousands of microbial genomes shed light on interconnected biogeochemical processes in an aquifer system.</title>
        <authorList>
            <person name="Anantharaman K."/>
            <person name="Brown C.T."/>
            <person name="Hug L.A."/>
            <person name="Sharon I."/>
            <person name="Castelle C.J."/>
            <person name="Probst A.J."/>
            <person name="Thomas B.C."/>
            <person name="Singh A."/>
            <person name="Wilkins M.J."/>
            <person name="Karaoz U."/>
            <person name="Brodie E.L."/>
            <person name="Williams K.H."/>
            <person name="Hubbard S.S."/>
            <person name="Banfield J.F."/>
        </authorList>
    </citation>
    <scope>NUCLEOTIDE SEQUENCE [LARGE SCALE GENOMIC DNA]</scope>
</reference>
<protein>
    <submittedName>
        <fullName evidence="9">Alginate O-acetyltransferase</fullName>
    </submittedName>
</protein>
<feature type="transmembrane region" description="Helical" evidence="8">
    <location>
        <begin position="410"/>
        <end position="434"/>
    </location>
</feature>
<keyword evidence="7" id="KW-0012">Acyltransferase</keyword>
<dbReference type="Proteomes" id="UP000177579">
    <property type="component" value="Unassembled WGS sequence"/>
</dbReference>
<gene>
    <name evidence="9" type="ORF">A2531_00790</name>
</gene>